<gene>
    <name evidence="1" type="ORF">LTR37_004784</name>
</gene>
<protein>
    <submittedName>
        <fullName evidence="1">Uncharacterized protein</fullName>
    </submittedName>
</protein>
<dbReference type="EMBL" id="JAUTXU010000029">
    <property type="protein sequence ID" value="KAK3718868.1"/>
    <property type="molecule type" value="Genomic_DNA"/>
</dbReference>
<organism evidence="1 2">
    <name type="scientific">Vermiconidia calcicola</name>
    <dbReference type="NCBI Taxonomy" id="1690605"/>
    <lineage>
        <taxon>Eukaryota</taxon>
        <taxon>Fungi</taxon>
        <taxon>Dikarya</taxon>
        <taxon>Ascomycota</taxon>
        <taxon>Pezizomycotina</taxon>
        <taxon>Dothideomycetes</taxon>
        <taxon>Dothideomycetidae</taxon>
        <taxon>Mycosphaerellales</taxon>
        <taxon>Extremaceae</taxon>
        <taxon>Vermiconidia</taxon>
    </lineage>
</organism>
<reference evidence="1" key="1">
    <citation type="submission" date="2023-07" db="EMBL/GenBank/DDBJ databases">
        <title>Black Yeasts Isolated from many extreme environments.</title>
        <authorList>
            <person name="Coleine C."/>
            <person name="Stajich J.E."/>
            <person name="Selbmann L."/>
        </authorList>
    </citation>
    <scope>NUCLEOTIDE SEQUENCE</scope>
    <source>
        <strain evidence="1">CCFEE 5714</strain>
    </source>
</reference>
<name>A0ACC3NKY5_9PEZI</name>
<dbReference type="Proteomes" id="UP001281147">
    <property type="component" value="Unassembled WGS sequence"/>
</dbReference>
<evidence type="ECO:0000313" key="2">
    <source>
        <dbReference type="Proteomes" id="UP001281147"/>
    </source>
</evidence>
<evidence type="ECO:0000313" key="1">
    <source>
        <dbReference type="EMBL" id="KAK3718868.1"/>
    </source>
</evidence>
<sequence>MAAPFFDIEESELTSLRDKVILITGCSSGIGLATVKLCLNAGAKVVGGDVNPCPHSSDSLIYARVDVTDWKSQAALFKKAIEAHGRVDHIFANAGIAIVDNFVTDVLDSDGELQPPNLRCLDVNLTGVIYSCKLGIHWLRKNPEGGSVVITGSASSFLPFFLTDYGVSKHAVLGLMRGLNENLVETKIRVNCITPHWTATGLAPKEVIQDKLGITMQGPEAVAKSAMWLMAGETRKGQTIYSMRGRYREMDQVLLGAALQTMETTKEDGPEDPLAMKKMLEGLPAHTA</sequence>
<comment type="caution">
    <text evidence="1">The sequence shown here is derived from an EMBL/GenBank/DDBJ whole genome shotgun (WGS) entry which is preliminary data.</text>
</comment>
<keyword evidence="2" id="KW-1185">Reference proteome</keyword>
<proteinExistence type="predicted"/>
<accession>A0ACC3NKY5</accession>